<name>A0A1I1PIZ8_9BURK</name>
<dbReference type="EMBL" id="FOLD01000015">
    <property type="protein sequence ID" value="SFD07648.1"/>
    <property type="molecule type" value="Genomic_DNA"/>
</dbReference>
<reference evidence="2" key="1">
    <citation type="submission" date="2016-10" db="EMBL/GenBank/DDBJ databases">
        <authorList>
            <person name="Varghese N."/>
            <person name="Submissions S."/>
        </authorList>
    </citation>
    <scope>NUCLEOTIDE SEQUENCE [LARGE SCALE GENOMIC DNA]</scope>
    <source>
        <strain evidence="2">CGMCC 1.12041</strain>
    </source>
</reference>
<dbReference type="GO" id="GO:0005975">
    <property type="term" value="P:carbohydrate metabolic process"/>
    <property type="evidence" value="ECO:0007669"/>
    <property type="project" value="InterPro"/>
</dbReference>
<keyword evidence="1" id="KW-0378">Hydrolase</keyword>
<sequence length="459" mass="52389">MSDLTPKLTCDGKRADNGLTGGRHMVSNQPGFLFATGIENSIPTIDGGRVRMDEMEKCGHYRHWRRDFDLVQDIGIRFLRYGPPLHTTLAGPRRYDWSFADETFPELRRRGIVAIVDLCHFGLPDFLGNFQNPDFPAIFAGYARAFALRYPWLQLYTPVNEMSISALFSGLYGWWNEQQRSDRAYVTALKHVVKANLLAMRAILDVRPDALFVQSESSEYFHAKSPAAIGPAETMNARRFLSLDLNYGRRVDSTMYEYLLDNGMTREEYHFFLNNNLKHHCIMGNDYYQTNEHLVSADGSSEASGEIFGYAVITHQYYNRFRLPVMHTETNLCQGPCGDEAVKWLRKEWANVLRVRNNGVPLVGFTWYSLTDQVDWDTGLRENNGNVNALGLADLDRKLRPVGHAYRDLIRDWTEVLPTQSVCLQVPLQLEEDYPAHVGTYPQRRTAAAIATDAPQNAE</sequence>
<gene>
    <name evidence="1" type="ORF">SAMN05216204_115101</name>
</gene>
<dbReference type="InterPro" id="IPR017853">
    <property type="entry name" value="GH"/>
</dbReference>
<dbReference type="GO" id="GO:0004553">
    <property type="term" value="F:hydrolase activity, hydrolyzing O-glycosyl compounds"/>
    <property type="evidence" value="ECO:0007669"/>
    <property type="project" value="InterPro"/>
</dbReference>
<dbReference type="Proteomes" id="UP000198639">
    <property type="component" value="Unassembled WGS sequence"/>
</dbReference>
<protein>
    <submittedName>
        <fullName evidence="1">Glycosyl hydrolase family 1</fullName>
    </submittedName>
</protein>
<accession>A0A1I1PIZ8</accession>
<evidence type="ECO:0000313" key="2">
    <source>
        <dbReference type="Proteomes" id="UP000198639"/>
    </source>
</evidence>
<evidence type="ECO:0000313" key="1">
    <source>
        <dbReference type="EMBL" id="SFD07648.1"/>
    </source>
</evidence>
<dbReference type="Gene3D" id="3.20.20.80">
    <property type="entry name" value="Glycosidases"/>
    <property type="match status" value="1"/>
</dbReference>
<dbReference type="AlphaFoldDB" id="A0A1I1PIZ8"/>
<keyword evidence="2" id="KW-1185">Reference proteome</keyword>
<dbReference type="STRING" id="1164594.SAMN05216204_115101"/>
<organism evidence="1 2">
    <name type="scientific">Massilia yuzhufengensis</name>
    <dbReference type="NCBI Taxonomy" id="1164594"/>
    <lineage>
        <taxon>Bacteria</taxon>
        <taxon>Pseudomonadati</taxon>
        <taxon>Pseudomonadota</taxon>
        <taxon>Betaproteobacteria</taxon>
        <taxon>Burkholderiales</taxon>
        <taxon>Oxalobacteraceae</taxon>
        <taxon>Telluria group</taxon>
        <taxon>Massilia</taxon>
    </lineage>
</organism>
<dbReference type="SUPFAM" id="SSF51445">
    <property type="entry name" value="(Trans)glycosidases"/>
    <property type="match status" value="1"/>
</dbReference>
<proteinExistence type="predicted"/>